<dbReference type="RefSeq" id="WP_235810624.1">
    <property type="nucleotide sequence ID" value="NZ_AYGX02000019.1"/>
</dbReference>
<protein>
    <submittedName>
        <fullName evidence="3">Uncharacterized protein</fullName>
    </submittedName>
</protein>
<feature type="region of interest" description="Disordered" evidence="1">
    <location>
        <begin position="33"/>
        <end position="68"/>
    </location>
</feature>
<reference evidence="3 4" key="1">
    <citation type="journal article" date="2015" name="Genome Announc.">
        <title>Expanding the biotechnology potential of lactobacilli through comparative genomics of 213 strains and associated genera.</title>
        <authorList>
            <person name="Sun Z."/>
            <person name="Harris H.M."/>
            <person name="McCann A."/>
            <person name="Guo C."/>
            <person name="Argimon S."/>
            <person name="Zhang W."/>
            <person name="Yang X."/>
            <person name="Jeffery I.B."/>
            <person name="Cooney J.C."/>
            <person name="Kagawa T.F."/>
            <person name="Liu W."/>
            <person name="Song Y."/>
            <person name="Salvetti E."/>
            <person name="Wrobel A."/>
            <person name="Rasinkangas P."/>
            <person name="Parkhill J."/>
            <person name="Rea M.C."/>
            <person name="O'Sullivan O."/>
            <person name="Ritari J."/>
            <person name="Douillard F.P."/>
            <person name="Paul Ross R."/>
            <person name="Yang R."/>
            <person name="Briner A.E."/>
            <person name="Felis G.E."/>
            <person name="de Vos W.M."/>
            <person name="Barrangou R."/>
            <person name="Klaenhammer T.R."/>
            <person name="Caufield P.W."/>
            <person name="Cui Y."/>
            <person name="Zhang H."/>
            <person name="O'Toole P.W."/>
        </authorList>
    </citation>
    <scope>NUCLEOTIDE SEQUENCE [LARGE SCALE GENOMIC DNA]</scope>
    <source>
        <strain evidence="3 4">DSM 21115</strain>
    </source>
</reference>
<keyword evidence="4" id="KW-1185">Reference proteome</keyword>
<name>A0A0R2NTU2_9LACO</name>
<organism evidence="3 4">
    <name type="scientific">Lactiplantibacillus fabifermentans DSM 21115</name>
    <dbReference type="NCBI Taxonomy" id="1413187"/>
    <lineage>
        <taxon>Bacteria</taxon>
        <taxon>Bacillati</taxon>
        <taxon>Bacillota</taxon>
        <taxon>Bacilli</taxon>
        <taxon>Lactobacillales</taxon>
        <taxon>Lactobacillaceae</taxon>
        <taxon>Lactiplantibacillus</taxon>
    </lineage>
</organism>
<dbReference type="EMBL" id="AYGX02000019">
    <property type="protein sequence ID" value="KRO29102.1"/>
    <property type="molecule type" value="Genomic_DNA"/>
</dbReference>
<evidence type="ECO:0000256" key="1">
    <source>
        <dbReference type="SAM" id="MobiDB-lite"/>
    </source>
</evidence>
<gene>
    <name evidence="3" type="ORF">DY78_GL001511</name>
</gene>
<evidence type="ECO:0000256" key="2">
    <source>
        <dbReference type="SAM" id="Phobius"/>
    </source>
</evidence>
<keyword evidence="2" id="KW-0812">Transmembrane</keyword>
<feature type="compositionally biased region" description="Basic and acidic residues" evidence="1">
    <location>
        <begin position="37"/>
        <end position="68"/>
    </location>
</feature>
<sequence length="68" mass="7905">MMSVAEIVIWTFVFIIATGFVTVVSTTVLIGRAKKRAEKEAEQPEQDTRDDWEKGDWSQDDWKKGDWK</sequence>
<comment type="caution">
    <text evidence="3">The sequence shown here is derived from an EMBL/GenBank/DDBJ whole genome shotgun (WGS) entry which is preliminary data.</text>
</comment>
<keyword evidence="2" id="KW-1133">Transmembrane helix</keyword>
<proteinExistence type="predicted"/>
<feature type="transmembrane region" description="Helical" evidence="2">
    <location>
        <begin position="7"/>
        <end position="30"/>
    </location>
</feature>
<evidence type="ECO:0000313" key="4">
    <source>
        <dbReference type="Proteomes" id="UP000050920"/>
    </source>
</evidence>
<evidence type="ECO:0000313" key="3">
    <source>
        <dbReference type="EMBL" id="KRO29102.1"/>
    </source>
</evidence>
<dbReference type="AlphaFoldDB" id="A0A0R2NTU2"/>
<dbReference type="Proteomes" id="UP000050920">
    <property type="component" value="Unassembled WGS sequence"/>
</dbReference>
<keyword evidence="2" id="KW-0472">Membrane</keyword>
<accession>A0A0R2NTU2</accession>